<keyword evidence="2" id="KW-1185">Reference proteome</keyword>
<dbReference type="EMBL" id="JBEDUW010000006">
    <property type="protein sequence ID" value="KAK9923576.1"/>
    <property type="molecule type" value="Genomic_DNA"/>
</dbReference>
<dbReference type="Proteomes" id="UP001457282">
    <property type="component" value="Unassembled WGS sequence"/>
</dbReference>
<comment type="caution">
    <text evidence="1">The sequence shown here is derived from an EMBL/GenBank/DDBJ whole genome shotgun (WGS) entry which is preliminary data.</text>
</comment>
<dbReference type="GO" id="GO:0090173">
    <property type="term" value="P:regulation of synaptonemal complex assembly"/>
    <property type="evidence" value="ECO:0007669"/>
    <property type="project" value="InterPro"/>
</dbReference>
<dbReference type="InterPro" id="IPR039057">
    <property type="entry name" value="Spo22/ZIP4"/>
</dbReference>
<reference evidence="1 2" key="1">
    <citation type="journal article" date="2023" name="G3 (Bethesda)">
        <title>A chromosome-length genome assembly and annotation of blackberry (Rubus argutus, cv. 'Hillquist').</title>
        <authorList>
            <person name="Bruna T."/>
            <person name="Aryal R."/>
            <person name="Dudchenko O."/>
            <person name="Sargent D.J."/>
            <person name="Mead D."/>
            <person name="Buti M."/>
            <person name="Cavallini A."/>
            <person name="Hytonen T."/>
            <person name="Andres J."/>
            <person name="Pham M."/>
            <person name="Weisz D."/>
            <person name="Mascagni F."/>
            <person name="Usai G."/>
            <person name="Natali L."/>
            <person name="Bassil N."/>
            <person name="Fernandez G.E."/>
            <person name="Lomsadze A."/>
            <person name="Armour M."/>
            <person name="Olukolu B."/>
            <person name="Poorten T."/>
            <person name="Britton C."/>
            <person name="Davik J."/>
            <person name="Ashrafi H."/>
            <person name="Aiden E.L."/>
            <person name="Borodovsky M."/>
            <person name="Worthington M."/>
        </authorList>
    </citation>
    <scope>NUCLEOTIDE SEQUENCE [LARGE SCALE GENOMIC DNA]</scope>
    <source>
        <strain evidence="1">PI 553951</strain>
    </source>
</reference>
<accession>A0AAW1WIF1</accession>
<gene>
    <name evidence="1" type="ORF">M0R45_031985</name>
</gene>
<organism evidence="1 2">
    <name type="scientific">Rubus argutus</name>
    <name type="common">Southern blackberry</name>
    <dbReference type="NCBI Taxonomy" id="59490"/>
    <lineage>
        <taxon>Eukaryota</taxon>
        <taxon>Viridiplantae</taxon>
        <taxon>Streptophyta</taxon>
        <taxon>Embryophyta</taxon>
        <taxon>Tracheophyta</taxon>
        <taxon>Spermatophyta</taxon>
        <taxon>Magnoliopsida</taxon>
        <taxon>eudicotyledons</taxon>
        <taxon>Gunneridae</taxon>
        <taxon>Pentapetalae</taxon>
        <taxon>rosids</taxon>
        <taxon>fabids</taxon>
        <taxon>Rosales</taxon>
        <taxon>Rosaceae</taxon>
        <taxon>Rosoideae</taxon>
        <taxon>Rosoideae incertae sedis</taxon>
        <taxon>Rubus</taxon>
    </lineage>
</organism>
<protein>
    <submittedName>
        <fullName evidence="1">Uncharacterized protein</fullName>
    </submittedName>
</protein>
<evidence type="ECO:0000313" key="2">
    <source>
        <dbReference type="Proteomes" id="UP001457282"/>
    </source>
</evidence>
<sequence length="112" mass="12481">MPLVPTIYMEYLIYAFCAYDIHGKLNDSGLQLQLGKTFASSKACNLKFLLADWPHCITRSTVQMSNDKVTTFALNECLSAFLSASSPNYQNVPLIVRKLLAVTSIHKGDTYV</sequence>
<dbReference type="PANTHER" id="PTHR40375">
    <property type="entry name" value="SPORULATION-SPECIFIC PROTEIN 22"/>
    <property type="match status" value="1"/>
</dbReference>
<dbReference type="PANTHER" id="PTHR40375:SF2">
    <property type="entry name" value="SPORULATION-SPECIFIC PROTEIN 22"/>
    <property type="match status" value="1"/>
</dbReference>
<dbReference type="AlphaFoldDB" id="A0AAW1WIF1"/>
<name>A0AAW1WIF1_RUBAR</name>
<proteinExistence type="predicted"/>
<evidence type="ECO:0000313" key="1">
    <source>
        <dbReference type="EMBL" id="KAK9923576.1"/>
    </source>
</evidence>